<dbReference type="GO" id="GO:0005886">
    <property type="term" value="C:plasma membrane"/>
    <property type="evidence" value="ECO:0007669"/>
    <property type="project" value="UniProtKB-SubCell"/>
</dbReference>
<keyword evidence="3" id="KW-0479">Metal-binding</keyword>
<organism evidence="9 10">
    <name type="scientific">Solidesulfovibrio carbinolicus</name>
    <dbReference type="NCBI Taxonomy" id="296842"/>
    <lineage>
        <taxon>Bacteria</taxon>
        <taxon>Pseudomonadati</taxon>
        <taxon>Thermodesulfobacteriota</taxon>
        <taxon>Desulfovibrionia</taxon>
        <taxon>Desulfovibrionales</taxon>
        <taxon>Desulfovibrionaceae</taxon>
        <taxon>Solidesulfovibrio</taxon>
    </lineage>
</organism>
<keyword evidence="4" id="KW-0408">Iron</keyword>
<protein>
    <submittedName>
        <fullName evidence="9">4Fe-4S binding protein</fullName>
    </submittedName>
</protein>
<dbReference type="InterPro" id="IPR017896">
    <property type="entry name" value="4Fe4S_Fe-S-bd"/>
</dbReference>
<dbReference type="SUPFAM" id="SSF54862">
    <property type="entry name" value="4Fe-4S ferredoxins"/>
    <property type="match status" value="1"/>
</dbReference>
<dbReference type="PANTHER" id="PTHR30224">
    <property type="entry name" value="ELECTRON TRANSPORT PROTEIN"/>
    <property type="match status" value="1"/>
</dbReference>
<dbReference type="Gene3D" id="3.30.70.20">
    <property type="match status" value="1"/>
</dbReference>
<evidence type="ECO:0000256" key="3">
    <source>
        <dbReference type="ARBA" id="ARBA00022723"/>
    </source>
</evidence>
<dbReference type="OrthoDB" id="9784262at2"/>
<proteinExistence type="predicted"/>
<evidence type="ECO:0000259" key="8">
    <source>
        <dbReference type="PROSITE" id="PS51379"/>
    </source>
</evidence>
<dbReference type="Pfam" id="PF00037">
    <property type="entry name" value="Fer4"/>
    <property type="match status" value="1"/>
</dbReference>
<dbReference type="InterPro" id="IPR017900">
    <property type="entry name" value="4Fe4S_Fe_S_CS"/>
</dbReference>
<feature type="transmembrane region" description="Helical" evidence="7">
    <location>
        <begin position="16"/>
        <end position="38"/>
    </location>
</feature>
<keyword evidence="2" id="KW-1003">Cell membrane</keyword>
<name>A0A4P6HHU8_9BACT</name>
<evidence type="ECO:0000256" key="1">
    <source>
        <dbReference type="ARBA" id="ARBA00004236"/>
    </source>
</evidence>
<comment type="subcellular location">
    <subcellularLocation>
        <location evidence="1">Cell membrane</location>
    </subcellularLocation>
</comment>
<dbReference type="EMBL" id="CP026538">
    <property type="protein sequence ID" value="QAZ65924.1"/>
    <property type="molecule type" value="Genomic_DNA"/>
</dbReference>
<accession>A0A4P6HHU8</accession>
<keyword evidence="10" id="KW-1185">Reference proteome</keyword>
<dbReference type="AlphaFoldDB" id="A0A4P6HHU8"/>
<evidence type="ECO:0000256" key="6">
    <source>
        <dbReference type="ARBA" id="ARBA00023136"/>
    </source>
</evidence>
<dbReference type="Proteomes" id="UP000293296">
    <property type="component" value="Chromosome"/>
</dbReference>
<dbReference type="GO" id="GO:0046872">
    <property type="term" value="F:metal ion binding"/>
    <property type="evidence" value="ECO:0007669"/>
    <property type="project" value="UniProtKB-KW"/>
</dbReference>
<evidence type="ECO:0000256" key="4">
    <source>
        <dbReference type="ARBA" id="ARBA00023004"/>
    </source>
</evidence>
<dbReference type="PANTHER" id="PTHR30224:SF4">
    <property type="entry name" value="ELECTRON TRANSPORT PROTEIN YCCM-RELATED"/>
    <property type="match status" value="1"/>
</dbReference>
<reference evidence="9 10" key="1">
    <citation type="submission" date="2018-02" db="EMBL/GenBank/DDBJ databases">
        <title>Genome sequence of Desulfovibrio carbinolicus DSM 3852.</title>
        <authorList>
            <person name="Wilbanks E."/>
            <person name="Skennerton C.T."/>
            <person name="Orphan V.J."/>
        </authorList>
    </citation>
    <scope>NUCLEOTIDE SEQUENCE [LARGE SCALE GENOMIC DNA]</scope>
    <source>
        <strain evidence="9 10">DSM 3852</strain>
    </source>
</reference>
<feature type="domain" description="4Fe-4S ferredoxin-type" evidence="8">
    <location>
        <begin position="251"/>
        <end position="276"/>
    </location>
</feature>
<keyword evidence="5" id="KW-0411">Iron-sulfur</keyword>
<dbReference type="InterPro" id="IPR052378">
    <property type="entry name" value="NosR_regulator"/>
</dbReference>
<dbReference type="PROSITE" id="PS51379">
    <property type="entry name" value="4FE4S_FER_2"/>
    <property type="match status" value="2"/>
</dbReference>
<feature type="domain" description="4Fe-4S ferredoxin-type" evidence="8">
    <location>
        <begin position="220"/>
        <end position="250"/>
    </location>
</feature>
<keyword evidence="6 7" id="KW-0472">Membrane</keyword>
<evidence type="ECO:0000256" key="2">
    <source>
        <dbReference type="ARBA" id="ARBA00022475"/>
    </source>
</evidence>
<feature type="transmembrane region" description="Helical" evidence="7">
    <location>
        <begin position="282"/>
        <end position="306"/>
    </location>
</feature>
<evidence type="ECO:0000313" key="10">
    <source>
        <dbReference type="Proteomes" id="UP000293296"/>
    </source>
</evidence>
<dbReference type="KEGG" id="dcb:C3Y92_01180"/>
<dbReference type="PROSITE" id="PS00198">
    <property type="entry name" value="4FE4S_FER_1"/>
    <property type="match status" value="2"/>
</dbReference>
<dbReference type="GO" id="GO:0051536">
    <property type="term" value="F:iron-sulfur cluster binding"/>
    <property type="evidence" value="ECO:0007669"/>
    <property type="project" value="UniProtKB-KW"/>
</dbReference>
<evidence type="ECO:0000256" key="7">
    <source>
        <dbReference type="SAM" id="Phobius"/>
    </source>
</evidence>
<feature type="transmembrane region" description="Helical" evidence="7">
    <location>
        <begin position="171"/>
        <end position="196"/>
    </location>
</feature>
<keyword evidence="7" id="KW-0812">Transmembrane</keyword>
<feature type="transmembrane region" description="Helical" evidence="7">
    <location>
        <begin position="136"/>
        <end position="159"/>
    </location>
</feature>
<dbReference type="Pfam" id="PF12801">
    <property type="entry name" value="Fer4_5"/>
    <property type="match status" value="2"/>
</dbReference>
<feature type="transmembrane region" description="Helical" evidence="7">
    <location>
        <begin position="74"/>
        <end position="92"/>
    </location>
</feature>
<sequence length="325" mass="34536">MSYRISPKALLRLPQWFFFLATVYIGVEFARFCLSVTAGQAGTVARPAGVEGFLPISALLGLRRLLATGSFDPVHPAGLWILLAALAMGLVFRKGFCGHVCPVGFLAARLGRLGQRLGLARSLSPRLDAVLGLPKYLLLAFFLFTTFFGMDLAGIEAFLRSPYNITADARMLLFFAHPSLTAVVVLTVLALLGLVYRGSFCRWLCPYGALLGLLARLGPTTLTRDADGCTGCGRCRAACPVDLPITAGPRPMTCSGCGSCVVACPRRTSAVRFAFAGLPAPWWLTAAGSAGVFALVYIAANALGLWQNALPPNMLARLYAMALGG</sequence>
<evidence type="ECO:0000256" key="5">
    <source>
        <dbReference type="ARBA" id="ARBA00023014"/>
    </source>
</evidence>
<keyword evidence="7" id="KW-1133">Transmembrane helix</keyword>
<evidence type="ECO:0000313" key="9">
    <source>
        <dbReference type="EMBL" id="QAZ65924.1"/>
    </source>
</evidence>
<gene>
    <name evidence="9" type="ORF">C3Y92_01180</name>
</gene>
<dbReference type="RefSeq" id="WP_129348711.1">
    <property type="nucleotide sequence ID" value="NZ_CP026538.1"/>
</dbReference>